<dbReference type="Proteomes" id="UP000050398">
    <property type="component" value="Unassembled WGS sequence"/>
</dbReference>
<evidence type="ECO:0000313" key="3">
    <source>
        <dbReference type="EMBL" id="KPL58397.1"/>
    </source>
</evidence>
<feature type="unsure residue" description="I or L" evidence="3">
    <location>
        <position position="284"/>
    </location>
</feature>
<evidence type="ECO:0000256" key="1">
    <source>
        <dbReference type="ARBA" id="ARBA00004976"/>
    </source>
</evidence>
<dbReference type="InterPro" id="IPR043519">
    <property type="entry name" value="NT_sf"/>
</dbReference>
<sequence>NKDIKSFMVNTRIKKPESLKEKIVRKVKLYEDSESDPKVFIDKILDDIIGVRILCLLNDEEAKIYATLKEHFLRNTVEYNGTKYLIGDKDDTTYPYLGYFNETQPVPQKNGEGIYKLKLKYFYDEDKFINIELQVKSLTHMVWGELEHMLFYKNYRYNLDHEIHSKTMLSINKILTTLDSQLKDLQLHLTQNDKIKDLQNMATKLLYNSVHDEIKEIHDIDLDLREIYSLISQLYFYPYDNYKDALKFSASFFRSISELEIDSEYFKLDSYSTLDLEGEFQQILSEQDDNMFNNETAVLLNELAKKIQELTKGNDIFWGCLISIYNQLLSQENKDNTFDSEKEDKLIEENYQKAILNITYNFIQSYIDFITEEAIDEFDFSENVSFLNNVVIDVLIKHFSEYKKLDFFLESVHLLKIKEVIKKFYTVHERSLKNLDINLSEDLNNDQKEILVRLISNTLKLQIEFHLKGKFDSECLASLTKDSAIDDIIWTPRLETQKLEQLSEGKLEIKNLNDLFDNLYYEEGEDIDY</sequence>
<protein>
    <recommendedName>
        <fullName evidence="2">RelA/SpoT domain-containing protein</fullName>
    </recommendedName>
</protein>
<proteinExistence type="predicted"/>
<accession>A0A0P6WLR7</accession>
<dbReference type="SMART" id="SM00954">
    <property type="entry name" value="RelA_SpoT"/>
    <property type="match status" value="1"/>
</dbReference>
<feature type="non-terminal residue" evidence="3">
    <location>
        <position position="1"/>
    </location>
</feature>
<reference evidence="3 4" key="1">
    <citation type="submission" date="2015-08" db="EMBL/GenBank/DDBJ databases">
        <title>Draft Genome Sequence of Bacillus vietnamensis UCD-SED5.</title>
        <authorList>
            <person name="Lee R.D."/>
            <person name="Jospin G."/>
            <person name="Lang J.M."/>
            <person name="Coil D.A."/>
            <person name="Eisen J.A."/>
        </authorList>
    </citation>
    <scope>NUCLEOTIDE SEQUENCE [LARGE SCALE GENOMIC DNA]</scope>
    <source>
        <strain evidence="3 4">UCD-SED5</strain>
    </source>
</reference>
<dbReference type="SUPFAM" id="SSF81301">
    <property type="entry name" value="Nucleotidyltransferase"/>
    <property type="match status" value="1"/>
</dbReference>
<name>A0A0P6WLR7_9BACI</name>
<comment type="caution">
    <text evidence="3">The sequence shown here is derived from an EMBL/GenBank/DDBJ whole genome shotgun (WGS) entry which is preliminary data.</text>
</comment>
<comment type="pathway">
    <text evidence="1">Purine metabolism; ppGpp biosynthesis; ppGpp from GTP: step 1/2.</text>
</comment>
<dbReference type="InterPro" id="IPR007685">
    <property type="entry name" value="RelA_SpoT"/>
</dbReference>
<dbReference type="PATRIC" id="fig|218284.4.peg.1430"/>
<dbReference type="PANTHER" id="PTHR41773">
    <property type="entry name" value="GTP PYROPHOSPHATASE-RELATED"/>
    <property type="match status" value="1"/>
</dbReference>
<organism evidence="3 4">
    <name type="scientific">Rossellomorea vietnamensis</name>
    <dbReference type="NCBI Taxonomy" id="218284"/>
    <lineage>
        <taxon>Bacteria</taxon>
        <taxon>Bacillati</taxon>
        <taxon>Bacillota</taxon>
        <taxon>Bacilli</taxon>
        <taxon>Bacillales</taxon>
        <taxon>Bacillaceae</taxon>
        <taxon>Rossellomorea</taxon>
    </lineage>
</organism>
<dbReference type="Gene3D" id="3.30.460.10">
    <property type="entry name" value="Beta Polymerase, domain 2"/>
    <property type="match status" value="1"/>
</dbReference>
<dbReference type="AlphaFoldDB" id="A0A0P6WLR7"/>
<dbReference type="OrthoDB" id="1694513at2"/>
<dbReference type="Pfam" id="PF04607">
    <property type="entry name" value="RelA_SpoT"/>
    <property type="match status" value="1"/>
</dbReference>
<feature type="domain" description="RelA/SpoT" evidence="2">
    <location>
        <begin position="11"/>
        <end position="158"/>
    </location>
</feature>
<evidence type="ECO:0000313" key="4">
    <source>
        <dbReference type="Proteomes" id="UP000050398"/>
    </source>
</evidence>
<dbReference type="GO" id="GO:0015970">
    <property type="term" value="P:guanosine tetraphosphate biosynthetic process"/>
    <property type="evidence" value="ECO:0007669"/>
    <property type="project" value="UniProtKB-UniPathway"/>
</dbReference>
<gene>
    <name evidence="3" type="ORF">AM506_16150</name>
</gene>
<dbReference type="PANTHER" id="PTHR41773:SF1">
    <property type="entry name" value="RELA_SPOT DOMAIN-CONTAINING PROTEIN"/>
    <property type="match status" value="1"/>
</dbReference>
<dbReference type="UniPathway" id="UPA00908">
    <property type="reaction ID" value="UER00884"/>
</dbReference>
<evidence type="ECO:0000259" key="2">
    <source>
        <dbReference type="SMART" id="SM00954"/>
    </source>
</evidence>
<dbReference type="EMBL" id="LIXZ01000015">
    <property type="protein sequence ID" value="KPL58397.1"/>
    <property type="molecule type" value="Genomic_DNA"/>
</dbReference>
<dbReference type="RefSeq" id="WP_060673518.1">
    <property type="nucleotide sequence ID" value="NZ_LIXZ01000015.1"/>
</dbReference>